<evidence type="ECO:0000313" key="3">
    <source>
        <dbReference type="EMBL" id="SFP37034.1"/>
    </source>
</evidence>
<keyword evidence="1" id="KW-0812">Transmembrane</keyword>
<proteinExistence type="predicted"/>
<evidence type="ECO:0000313" key="4">
    <source>
        <dbReference type="Proteomes" id="UP000182692"/>
    </source>
</evidence>
<organism evidence="3 4">
    <name type="scientific">Enterovibrio norvegicus DSM 15893</name>
    <dbReference type="NCBI Taxonomy" id="1121869"/>
    <lineage>
        <taxon>Bacteria</taxon>
        <taxon>Pseudomonadati</taxon>
        <taxon>Pseudomonadota</taxon>
        <taxon>Gammaproteobacteria</taxon>
        <taxon>Vibrionales</taxon>
        <taxon>Vibrionaceae</taxon>
        <taxon>Enterovibrio</taxon>
    </lineage>
</organism>
<dbReference type="EMBL" id="FOWR01000013">
    <property type="protein sequence ID" value="SFP37034.1"/>
    <property type="molecule type" value="Genomic_DNA"/>
</dbReference>
<sequence>MDGFITICFLYCLVSIHFESQLQKPAPPSSVLKPHLITTAFPVAFVAHFSVAMMNKRKKVTNIVEHRRTWIEKRLLALAGAFCIDVCAYAIMSNHYHVVLHINAEKAKALSNLEVVERWLAFHHGPVLIRRFVQGDKLSEAEIERCNEIIEAWRERLISISWFMRLINQHIASEANREDNCTGHFWEGRFKSQALLDEKAVAAAMAYVDLNPVRAAIAETPETSDYTSVKARIDAIESNKISPQGLFPFAGNPRENMPDGIPFRLMDYLALVDWTGRQVRDDKRGHIDNTSPPLLERLGFDAKSWLATCTQIEQGGIVGTETAIKAALPHLHRKRFSGFRLPNR</sequence>
<dbReference type="PANTHER" id="PTHR34322">
    <property type="entry name" value="TRANSPOSASE, Y1_TNP DOMAIN-CONTAINING"/>
    <property type="match status" value="1"/>
</dbReference>
<feature type="domain" description="Transposase IS200-like" evidence="2">
    <location>
        <begin position="43"/>
        <end position="211"/>
    </location>
</feature>
<dbReference type="SUPFAM" id="SSF143422">
    <property type="entry name" value="Transposase IS200-like"/>
    <property type="match status" value="1"/>
</dbReference>
<dbReference type="GO" id="GO:0006313">
    <property type="term" value="P:DNA transposition"/>
    <property type="evidence" value="ECO:0007669"/>
    <property type="project" value="InterPro"/>
</dbReference>
<keyword evidence="1" id="KW-0472">Membrane</keyword>
<reference evidence="3 4" key="1">
    <citation type="submission" date="2016-10" db="EMBL/GenBank/DDBJ databases">
        <authorList>
            <person name="de Groot N.N."/>
        </authorList>
    </citation>
    <scope>NUCLEOTIDE SEQUENCE [LARGE SCALE GENOMIC DNA]</scope>
    <source>
        <strain evidence="3 4">DSM 15893</strain>
    </source>
</reference>
<gene>
    <name evidence="3" type="ORF">SAMN03084138_02024</name>
</gene>
<protein>
    <recommendedName>
        <fullName evidence="2">Transposase IS200-like domain-containing protein</fullName>
    </recommendedName>
</protein>
<dbReference type="Gene3D" id="3.30.70.1290">
    <property type="entry name" value="Transposase IS200-like"/>
    <property type="match status" value="1"/>
</dbReference>
<dbReference type="PANTHER" id="PTHR34322:SF2">
    <property type="entry name" value="TRANSPOSASE IS200-LIKE DOMAIN-CONTAINING PROTEIN"/>
    <property type="match status" value="1"/>
</dbReference>
<dbReference type="AlphaFoldDB" id="A0A1I5PST7"/>
<evidence type="ECO:0000259" key="2">
    <source>
        <dbReference type="SMART" id="SM01321"/>
    </source>
</evidence>
<dbReference type="Proteomes" id="UP000182692">
    <property type="component" value="Unassembled WGS sequence"/>
</dbReference>
<dbReference type="SMART" id="SM01321">
    <property type="entry name" value="Y1_Tnp"/>
    <property type="match status" value="1"/>
</dbReference>
<keyword evidence="1" id="KW-1133">Transmembrane helix</keyword>
<dbReference type="STRING" id="1121869.SAMN03084138_02024"/>
<accession>A0A1I5PST7</accession>
<dbReference type="GO" id="GO:0003677">
    <property type="term" value="F:DNA binding"/>
    <property type="evidence" value="ECO:0007669"/>
    <property type="project" value="InterPro"/>
</dbReference>
<dbReference type="InterPro" id="IPR036515">
    <property type="entry name" value="Transposase_17_sf"/>
</dbReference>
<evidence type="ECO:0000256" key="1">
    <source>
        <dbReference type="SAM" id="Phobius"/>
    </source>
</evidence>
<dbReference type="GO" id="GO:0004803">
    <property type="term" value="F:transposase activity"/>
    <property type="evidence" value="ECO:0007669"/>
    <property type="project" value="InterPro"/>
</dbReference>
<feature type="transmembrane region" description="Helical" evidence="1">
    <location>
        <begin position="34"/>
        <end position="54"/>
    </location>
</feature>
<feature type="transmembrane region" description="Helical" evidence="1">
    <location>
        <begin position="75"/>
        <end position="92"/>
    </location>
</feature>
<dbReference type="InterPro" id="IPR002686">
    <property type="entry name" value="Transposase_17"/>
</dbReference>
<name>A0A1I5PST7_9GAMM</name>